<dbReference type="RefSeq" id="WP_073785812.1">
    <property type="nucleotide sequence ID" value="NZ_LFBV01000002.1"/>
</dbReference>
<dbReference type="InterPro" id="IPR013747">
    <property type="entry name" value="ACP_syn_III_C"/>
</dbReference>
<feature type="domain" description="Beta-ketoacyl-[acyl-carrier-protein] synthase III C-terminal" evidence="4">
    <location>
        <begin position="247"/>
        <end position="333"/>
    </location>
</feature>
<dbReference type="EMBL" id="LFBV01000002">
    <property type="protein sequence ID" value="OKH94384.1"/>
    <property type="molecule type" value="Genomic_DNA"/>
</dbReference>
<dbReference type="InterPro" id="IPR013751">
    <property type="entry name" value="ACP_syn_III_N"/>
</dbReference>
<dbReference type="NCBIfam" id="NF006829">
    <property type="entry name" value="PRK09352.1"/>
    <property type="match status" value="1"/>
</dbReference>
<keyword evidence="7" id="KW-1185">Reference proteome</keyword>
<feature type="domain" description="Beta-ketoacyl-[acyl-carrier-protein] synthase III N-terminal" evidence="5">
    <location>
        <begin position="114"/>
        <end position="195"/>
    </location>
</feature>
<keyword evidence="1" id="KW-0963">Cytoplasm</keyword>
<dbReference type="Pfam" id="PF08545">
    <property type="entry name" value="ACP_syn_III"/>
    <property type="match status" value="1"/>
</dbReference>
<evidence type="ECO:0000256" key="1">
    <source>
        <dbReference type="ARBA" id="ARBA00022490"/>
    </source>
</evidence>
<proteinExistence type="predicted"/>
<evidence type="ECO:0000256" key="2">
    <source>
        <dbReference type="ARBA" id="ARBA00022679"/>
    </source>
</evidence>
<keyword evidence="2" id="KW-0808">Transferase</keyword>
<evidence type="ECO:0000313" key="6">
    <source>
        <dbReference type="EMBL" id="OKH94384.1"/>
    </source>
</evidence>
<dbReference type="GO" id="GO:0044550">
    <property type="term" value="P:secondary metabolite biosynthetic process"/>
    <property type="evidence" value="ECO:0007669"/>
    <property type="project" value="TreeGrafter"/>
</dbReference>
<dbReference type="STRING" id="1048205.AB852_08660"/>
<organism evidence="6 7">
    <name type="scientific">Streptomyces uncialis</name>
    <dbReference type="NCBI Taxonomy" id="1048205"/>
    <lineage>
        <taxon>Bacteria</taxon>
        <taxon>Bacillati</taxon>
        <taxon>Actinomycetota</taxon>
        <taxon>Actinomycetes</taxon>
        <taxon>Kitasatosporales</taxon>
        <taxon>Streptomycetaceae</taxon>
        <taxon>Streptomyces</taxon>
    </lineage>
</organism>
<dbReference type="InterPro" id="IPR016039">
    <property type="entry name" value="Thiolase-like"/>
</dbReference>
<evidence type="ECO:0000259" key="5">
    <source>
        <dbReference type="Pfam" id="PF08545"/>
    </source>
</evidence>
<dbReference type="GO" id="GO:0006633">
    <property type="term" value="P:fatty acid biosynthetic process"/>
    <property type="evidence" value="ECO:0007669"/>
    <property type="project" value="InterPro"/>
</dbReference>
<keyword evidence="3" id="KW-0012">Acyltransferase</keyword>
<dbReference type="Gene3D" id="3.40.47.10">
    <property type="match status" value="1"/>
</dbReference>
<reference evidence="6 7" key="1">
    <citation type="submission" date="2015-06" db="EMBL/GenBank/DDBJ databases">
        <title>Cloning and characterization of the uncialamcin biosynthetic gene cluster.</title>
        <authorList>
            <person name="Yan X."/>
            <person name="Huang T."/>
            <person name="Ge H."/>
            <person name="Shen B."/>
        </authorList>
    </citation>
    <scope>NUCLEOTIDE SEQUENCE [LARGE SCALE GENOMIC DNA]</scope>
    <source>
        <strain evidence="6 7">DCA2648</strain>
    </source>
</reference>
<sequence>MPATTAVLCGLGASLPQQAVSNSRLIADNRLDSDDQWILQRTGIASRHMADARTSTGDLATAAGRAALDSAAELAGTRIHPDIVLLATTTPDHRCPATAPEVAHRLGHTGTPALDLSAACAGFVYALTVARALITAGHCTHPLVIGAETYTTTLIDPHDRDTAILFGDGAGAALLRPGTPTEPGALQAADLGSDGARAAYAQVPAGGSRTPLGAPGTHPGDHHLRMNGRAVYTQAVRRMTSSALTALEKTGWTTHDVEAFISHQANQRIIDAVADRLHIPAARRHGNLRELGNTAAASIPLALADAATRRAAHPGQRTLLTGFGAGLAWGSHTLLFPEARPRTLPPHPHDDKATP</sequence>
<dbReference type="GO" id="GO:0004315">
    <property type="term" value="F:3-oxoacyl-[acyl-carrier-protein] synthase activity"/>
    <property type="evidence" value="ECO:0007669"/>
    <property type="project" value="InterPro"/>
</dbReference>
<name>A0A1Q4V990_9ACTN</name>
<dbReference type="CDD" id="cd00830">
    <property type="entry name" value="KAS_III"/>
    <property type="match status" value="1"/>
</dbReference>
<evidence type="ECO:0000313" key="7">
    <source>
        <dbReference type="Proteomes" id="UP000186455"/>
    </source>
</evidence>
<dbReference type="Proteomes" id="UP000186455">
    <property type="component" value="Unassembled WGS sequence"/>
</dbReference>
<gene>
    <name evidence="6" type="ORF">AB852_08660</name>
</gene>
<evidence type="ECO:0000259" key="4">
    <source>
        <dbReference type="Pfam" id="PF08541"/>
    </source>
</evidence>
<comment type="caution">
    <text evidence="6">The sequence shown here is derived from an EMBL/GenBank/DDBJ whole genome shotgun (WGS) entry which is preliminary data.</text>
</comment>
<evidence type="ECO:0000256" key="3">
    <source>
        <dbReference type="ARBA" id="ARBA00023315"/>
    </source>
</evidence>
<protein>
    <submittedName>
        <fullName evidence="6">3-oxoacyl-ACP synthase</fullName>
    </submittedName>
</protein>
<accession>A0A1Q4V990</accession>
<dbReference type="SUPFAM" id="SSF53901">
    <property type="entry name" value="Thiolase-like"/>
    <property type="match status" value="1"/>
</dbReference>
<dbReference type="PANTHER" id="PTHR34069">
    <property type="entry name" value="3-OXOACYL-[ACYL-CARRIER-PROTEIN] SYNTHASE 3"/>
    <property type="match status" value="1"/>
</dbReference>
<dbReference type="AlphaFoldDB" id="A0A1Q4V990"/>
<dbReference type="PANTHER" id="PTHR34069:SF2">
    <property type="entry name" value="BETA-KETOACYL-[ACYL-CARRIER-PROTEIN] SYNTHASE III"/>
    <property type="match status" value="1"/>
</dbReference>
<dbReference type="Pfam" id="PF08541">
    <property type="entry name" value="ACP_syn_III_C"/>
    <property type="match status" value="1"/>
</dbReference>